<evidence type="ECO:0000313" key="2">
    <source>
        <dbReference type="EMBL" id="CAG9561305.1"/>
    </source>
</evidence>
<accession>A0A8J2QEP4</accession>
<evidence type="ECO:0000313" key="3">
    <source>
        <dbReference type="Proteomes" id="UP000789524"/>
    </source>
</evidence>
<dbReference type="Proteomes" id="UP000789524">
    <property type="component" value="Unassembled WGS sequence"/>
</dbReference>
<gene>
    <name evidence="2" type="ORF">DCHRY22_LOCUS2838</name>
</gene>
<dbReference type="AlphaFoldDB" id="A0A8J2QEP4"/>
<dbReference type="EMBL" id="CAKASE010000046">
    <property type="protein sequence ID" value="CAG9561305.1"/>
    <property type="molecule type" value="Genomic_DNA"/>
</dbReference>
<dbReference type="OrthoDB" id="7472370at2759"/>
<reference evidence="2" key="1">
    <citation type="submission" date="2021-09" db="EMBL/GenBank/DDBJ databases">
        <authorList>
            <person name="Martin H S."/>
        </authorList>
    </citation>
    <scope>NUCLEOTIDE SEQUENCE</scope>
</reference>
<keyword evidence="3" id="KW-1185">Reference proteome</keyword>
<proteinExistence type="predicted"/>
<protein>
    <submittedName>
        <fullName evidence="2">(African queen) hypothetical protein</fullName>
    </submittedName>
</protein>
<feature type="region of interest" description="Disordered" evidence="1">
    <location>
        <begin position="57"/>
        <end position="85"/>
    </location>
</feature>
<name>A0A8J2QEP4_9NEOP</name>
<organism evidence="2 3">
    <name type="scientific">Danaus chrysippus</name>
    <name type="common">African queen</name>
    <dbReference type="NCBI Taxonomy" id="151541"/>
    <lineage>
        <taxon>Eukaryota</taxon>
        <taxon>Metazoa</taxon>
        <taxon>Ecdysozoa</taxon>
        <taxon>Arthropoda</taxon>
        <taxon>Hexapoda</taxon>
        <taxon>Insecta</taxon>
        <taxon>Pterygota</taxon>
        <taxon>Neoptera</taxon>
        <taxon>Endopterygota</taxon>
        <taxon>Lepidoptera</taxon>
        <taxon>Glossata</taxon>
        <taxon>Ditrysia</taxon>
        <taxon>Papilionoidea</taxon>
        <taxon>Nymphalidae</taxon>
        <taxon>Danainae</taxon>
        <taxon>Danaini</taxon>
        <taxon>Danaina</taxon>
        <taxon>Danaus</taxon>
        <taxon>Anosia</taxon>
    </lineage>
</organism>
<evidence type="ECO:0000256" key="1">
    <source>
        <dbReference type="SAM" id="MobiDB-lite"/>
    </source>
</evidence>
<comment type="caution">
    <text evidence="2">The sequence shown here is derived from an EMBL/GenBank/DDBJ whole genome shotgun (WGS) entry which is preliminary data.</text>
</comment>
<sequence>MREARAGCSVRLARAPLSHGRAPPHPARLTLHTLSHFLSRHKGRFKYFGMPPGDISPPSVRPAASAIRSNSKQLDGESSGGGVNVRRNSQRLTAVNFTKKCGVTLRITKTSGVYMFWQAGRRGAVRTDAGGMEQRRVFNESRAAMNGMQRRLRKRLAAARNAPEGGGRCSLTASRPFTPAYTLRNNCPLVRPISLPATFRLGTASPSPRIH</sequence>